<proteinExistence type="predicted"/>
<dbReference type="KEGG" id="lhb:D1010_17000"/>
<evidence type="ECO:0000313" key="1">
    <source>
        <dbReference type="EMBL" id="QFR24942.1"/>
    </source>
</evidence>
<dbReference type="PANTHER" id="PTHR30595:SF6">
    <property type="entry name" value="SCHLAFEN ALBA-2 DOMAIN-CONTAINING PROTEIN"/>
    <property type="match status" value="1"/>
</dbReference>
<dbReference type="PANTHER" id="PTHR30595">
    <property type="entry name" value="GLPR-RELATED TRANSCRIPTIONAL REPRESSOR"/>
    <property type="match status" value="1"/>
</dbReference>
<dbReference type="Proteomes" id="UP000326779">
    <property type="component" value="Chromosome"/>
</dbReference>
<protein>
    <submittedName>
        <fullName evidence="1">Uncharacterized protein</fullName>
    </submittedName>
</protein>
<dbReference type="InterPro" id="IPR038475">
    <property type="entry name" value="RecG_C_sf"/>
</dbReference>
<accession>A0A5P8M8S9</accession>
<dbReference type="Pfam" id="PF13749">
    <property type="entry name" value="HATPase_c_4"/>
    <property type="match status" value="1"/>
</dbReference>
<gene>
    <name evidence="1" type="ORF">D1010_17000</name>
</gene>
<evidence type="ECO:0000313" key="2">
    <source>
        <dbReference type="Proteomes" id="UP000326779"/>
    </source>
</evidence>
<name>A0A5P8M8S9_9LACO</name>
<dbReference type="InterPro" id="IPR036390">
    <property type="entry name" value="WH_DNA-bd_sf"/>
</dbReference>
<dbReference type="SUPFAM" id="SSF46785">
    <property type="entry name" value="Winged helix' DNA-binding domain"/>
    <property type="match status" value="1"/>
</dbReference>
<sequence>MPTEPRSIVAAVRSVSTPSPATSTPTSWREAVINAFVHRDYLLHSNVKVEVFDDRMEIISPGGIPDGLTLAEIKDGLTAARNPRLIHILDKMKYIENYGAGIQRIYRAYESFHKDPQFIVRENSFKVVLPNQNYVRITEQESIMRGEQNNRITELNKSKVLEVLKLSDRPLKRLEIQAKTGLTRDQVVAALKSLRREGSISVLGASVNTRYLAE</sequence>
<dbReference type="Gene3D" id="3.30.565.60">
    <property type="match status" value="1"/>
</dbReference>
<reference evidence="1 2" key="1">
    <citation type="submission" date="2019-10" db="EMBL/GenBank/DDBJ databases">
        <title>The completed genome of Lactobacillus harbinensis M1.</title>
        <authorList>
            <person name="Zheng Y."/>
        </authorList>
    </citation>
    <scope>NUCLEOTIDE SEQUENCE [LARGE SCALE GENOMIC DNA]</scope>
    <source>
        <strain evidence="1 2">M1</strain>
    </source>
</reference>
<dbReference type="AlphaFoldDB" id="A0A5P8M8S9"/>
<dbReference type="EMBL" id="CP045143">
    <property type="protein sequence ID" value="QFR24942.1"/>
    <property type="molecule type" value="Genomic_DNA"/>
</dbReference>
<organism evidence="1 2">
    <name type="scientific">Schleiferilactobacillus harbinensis</name>
    <dbReference type="NCBI Taxonomy" id="304207"/>
    <lineage>
        <taxon>Bacteria</taxon>
        <taxon>Bacillati</taxon>
        <taxon>Bacillota</taxon>
        <taxon>Bacilli</taxon>
        <taxon>Lactobacillales</taxon>
        <taxon>Lactobacillaceae</taxon>
        <taxon>Schleiferilactobacillus</taxon>
    </lineage>
</organism>